<evidence type="ECO:0000313" key="2">
    <source>
        <dbReference type="Proteomes" id="UP000807115"/>
    </source>
</evidence>
<dbReference type="EMBL" id="CM027686">
    <property type="protein sequence ID" value="KAG0522055.1"/>
    <property type="molecule type" value="Genomic_DNA"/>
</dbReference>
<evidence type="ECO:0000313" key="1">
    <source>
        <dbReference type="EMBL" id="KAG0522054.1"/>
    </source>
</evidence>
<proteinExistence type="predicted"/>
<dbReference type="Proteomes" id="UP000807115">
    <property type="component" value="Chromosome 7"/>
</dbReference>
<dbReference type="AlphaFoldDB" id="A0A921U897"/>
<sequence>MLKNWAMLMNFVKLVLNMKTQQSRYKKSFVPVARPGKAKAREQCLVVLPSSMKAMPNKRAFPTDLTDIDNK</sequence>
<gene>
    <name evidence="1" type="ORF">BDA96_07G003900</name>
</gene>
<reference evidence="1" key="1">
    <citation type="journal article" date="2019" name="BMC Genomics">
        <title>A new reference genome for Sorghum bicolor reveals high levels of sequence similarity between sweet and grain genotypes: implications for the genetics of sugar metabolism.</title>
        <authorList>
            <person name="Cooper E.A."/>
            <person name="Brenton Z.W."/>
            <person name="Flinn B.S."/>
            <person name="Jenkins J."/>
            <person name="Shu S."/>
            <person name="Flowers D."/>
            <person name="Luo F."/>
            <person name="Wang Y."/>
            <person name="Xia P."/>
            <person name="Barry K."/>
            <person name="Daum C."/>
            <person name="Lipzen A."/>
            <person name="Yoshinaga Y."/>
            <person name="Schmutz J."/>
            <person name="Saski C."/>
            <person name="Vermerris W."/>
            <person name="Kresovich S."/>
        </authorList>
    </citation>
    <scope>NUCLEOTIDE SEQUENCE</scope>
</reference>
<dbReference type="EMBL" id="CM027686">
    <property type="protein sequence ID" value="KAG0522054.1"/>
    <property type="molecule type" value="Genomic_DNA"/>
</dbReference>
<protein>
    <submittedName>
        <fullName evidence="1">Uncharacterized protein</fullName>
    </submittedName>
</protein>
<organism evidence="1 2">
    <name type="scientific">Sorghum bicolor</name>
    <name type="common">Sorghum</name>
    <name type="synonym">Sorghum vulgare</name>
    <dbReference type="NCBI Taxonomy" id="4558"/>
    <lineage>
        <taxon>Eukaryota</taxon>
        <taxon>Viridiplantae</taxon>
        <taxon>Streptophyta</taxon>
        <taxon>Embryophyta</taxon>
        <taxon>Tracheophyta</taxon>
        <taxon>Spermatophyta</taxon>
        <taxon>Magnoliopsida</taxon>
        <taxon>Liliopsida</taxon>
        <taxon>Poales</taxon>
        <taxon>Poaceae</taxon>
        <taxon>PACMAD clade</taxon>
        <taxon>Panicoideae</taxon>
        <taxon>Andropogonodae</taxon>
        <taxon>Andropogoneae</taxon>
        <taxon>Sorghinae</taxon>
        <taxon>Sorghum</taxon>
    </lineage>
</organism>
<reference evidence="1" key="2">
    <citation type="submission" date="2020-10" db="EMBL/GenBank/DDBJ databases">
        <authorList>
            <person name="Cooper E.A."/>
            <person name="Brenton Z.W."/>
            <person name="Flinn B.S."/>
            <person name="Jenkins J."/>
            <person name="Shu S."/>
            <person name="Flowers D."/>
            <person name="Luo F."/>
            <person name="Wang Y."/>
            <person name="Xia P."/>
            <person name="Barry K."/>
            <person name="Daum C."/>
            <person name="Lipzen A."/>
            <person name="Yoshinaga Y."/>
            <person name="Schmutz J."/>
            <person name="Saski C."/>
            <person name="Vermerris W."/>
            <person name="Kresovich S."/>
        </authorList>
    </citation>
    <scope>NUCLEOTIDE SEQUENCE</scope>
</reference>
<comment type="caution">
    <text evidence="1">The sequence shown here is derived from an EMBL/GenBank/DDBJ whole genome shotgun (WGS) entry which is preliminary data.</text>
</comment>
<accession>A0A921U897</accession>
<name>A0A921U897_SORBI</name>